<keyword evidence="3" id="KW-1185">Reference proteome</keyword>
<protein>
    <recommendedName>
        <fullName evidence="4">Transmembrane protein</fullName>
    </recommendedName>
</protein>
<feature type="transmembrane region" description="Helical" evidence="1">
    <location>
        <begin position="71"/>
        <end position="89"/>
    </location>
</feature>
<sequence length="186" mass="21523">MSIPVDTYNTIQEHWNRFAFGISTPVFINLITHIFACRYHFLISSLSVVKLTWATLTFLGNESKGIRETLVRLFKAAILIGLCLAELWYKDVIPTQPEYSFAIFLDCFITFLMPFKFYYKYANVHIHIGGLLDNCFWIQAIIGALAAWKTHDPTTEDRMLPFALAYAASPLYYLVLYILEVYVLKK</sequence>
<evidence type="ECO:0008006" key="4">
    <source>
        <dbReference type="Google" id="ProtNLM"/>
    </source>
</evidence>
<reference evidence="2" key="1">
    <citation type="submission" date="2016-10" db="EMBL/GenBank/DDBJ databases">
        <authorList>
            <person name="Benchimol M."/>
            <person name="Almeida L.G."/>
            <person name="Vasconcelos A.T."/>
            <person name="Perreira-Neves A."/>
            <person name="Rosa I.A."/>
            <person name="Tasca T."/>
            <person name="Bogo M.R."/>
            <person name="de Souza W."/>
        </authorList>
    </citation>
    <scope>NUCLEOTIDE SEQUENCE [LARGE SCALE GENOMIC DNA]</scope>
    <source>
        <strain evidence="2">K</strain>
    </source>
</reference>
<name>A0A1J4JWP3_9EUKA</name>
<dbReference type="Proteomes" id="UP000179807">
    <property type="component" value="Unassembled WGS sequence"/>
</dbReference>
<comment type="caution">
    <text evidence="2">The sequence shown here is derived from an EMBL/GenBank/DDBJ whole genome shotgun (WGS) entry which is preliminary data.</text>
</comment>
<gene>
    <name evidence="2" type="ORF">TRFO_31388</name>
</gene>
<dbReference type="AlphaFoldDB" id="A0A1J4JWP3"/>
<dbReference type="EMBL" id="MLAK01000899">
    <property type="protein sequence ID" value="OHT01693.1"/>
    <property type="molecule type" value="Genomic_DNA"/>
</dbReference>
<dbReference type="RefSeq" id="XP_068354829.1">
    <property type="nucleotide sequence ID" value="XM_068507910.1"/>
</dbReference>
<feature type="transmembrane region" description="Helical" evidence="1">
    <location>
        <begin position="101"/>
        <end position="119"/>
    </location>
</feature>
<organism evidence="2 3">
    <name type="scientific">Tritrichomonas foetus</name>
    <dbReference type="NCBI Taxonomy" id="1144522"/>
    <lineage>
        <taxon>Eukaryota</taxon>
        <taxon>Metamonada</taxon>
        <taxon>Parabasalia</taxon>
        <taxon>Tritrichomonadida</taxon>
        <taxon>Tritrichomonadidae</taxon>
        <taxon>Tritrichomonas</taxon>
    </lineage>
</organism>
<keyword evidence="1" id="KW-0472">Membrane</keyword>
<keyword evidence="1" id="KW-1133">Transmembrane helix</keyword>
<dbReference type="VEuPathDB" id="TrichDB:TRFO_31388"/>
<evidence type="ECO:0000256" key="1">
    <source>
        <dbReference type="SAM" id="Phobius"/>
    </source>
</evidence>
<accession>A0A1J4JWP3</accession>
<dbReference type="GeneID" id="94842614"/>
<feature type="transmembrane region" description="Helical" evidence="1">
    <location>
        <begin position="18"/>
        <end position="35"/>
    </location>
</feature>
<keyword evidence="1" id="KW-0812">Transmembrane</keyword>
<feature type="transmembrane region" description="Helical" evidence="1">
    <location>
        <begin position="131"/>
        <end position="148"/>
    </location>
</feature>
<evidence type="ECO:0000313" key="2">
    <source>
        <dbReference type="EMBL" id="OHT01693.1"/>
    </source>
</evidence>
<proteinExistence type="predicted"/>
<evidence type="ECO:0000313" key="3">
    <source>
        <dbReference type="Proteomes" id="UP000179807"/>
    </source>
</evidence>
<feature type="transmembrane region" description="Helical" evidence="1">
    <location>
        <begin position="160"/>
        <end position="184"/>
    </location>
</feature>